<accession>A0A415C3G0</accession>
<feature type="compositionally biased region" description="Basic and acidic residues" evidence="2">
    <location>
        <begin position="365"/>
        <end position="377"/>
    </location>
</feature>
<evidence type="ECO:0000256" key="1">
    <source>
        <dbReference type="SAM" id="Coils"/>
    </source>
</evidence>
<keyword evidence="3" id="KW-0472">Membrane</keyword>
<evidence type="ECO:0000313" key="4">
    <source>
        <dbReference type="EMBL" id="RHJ22024.1"/>
    </source>
</evidence>
<dbReference type="AlphaFoldDB" id="A0A415C3G0"/>
<dbReference type="EMBL" id="QRLR01000006">
    <property type="protein sequence ID" value="RHJ22024.1"/>
    <property type="molecule type" value="Genomic_DNA"/>
</dbReference>
<feature type="compositionally biased region" description="Basic and acidic residues" evidence="2">
    <location>
        <begin position="276"/>
        <end position="287"/>
    </location>
</feature>
<feature type="compositionally biased region" description="Basic and acidic residues" evidence="2">
    <location>
        <begin position="82"/>
        <end position="93"/>
    </location>
</feature>
<evidence type="ECO:0000256" key="2">
    <source>
        <dbReference type="SAM" id="MobiDB-lite"/>
    </source>
</evidence>
<feature type="transmembrane region" description="Helical" evidence="3">
    <location>
        <begin position="511"/>
        <end position="537"/>
    </location>
</feature>
<feature type="compositionally biased region" description="Low complexity" evidence="2">
    <location>
        <begin position="725"/>
        <end position="736"/>
    </location>
</feature>
<feature type="compositionally biased region" description="Basic and acidic residues" evidence="2">
    <location>
        <begin position="24"/>
        <end position="53"/>
    </location>
</feature>
<protein>
    <submittedName>
        <fullName evidence="4">Uncharacterized protein</fullName>
    </submittedName>
</protein>
<feature type="compositionally biased region" description="Low complexity" evidence="2">
    <location>
        <begin position="744"/>
        <end position="768"/>
    </location>
</feature>
<comment type="caution">
    <text evidence="4">The sequence shown here is derived from an EMBL/GenBank/DDBJ whole genome shotgun (WGS) entry which is preliminary data.</text>
</comment>
<feature type="compositionally biased region" description="Polar residues" evidence="2">
    <location>
        <begin position="417"/>
        <end position="438"/>
    </location>
</feature>
<dbReference type="Proteomes" id="UP000283727">
    <property type="component" value="Unassembled WGS sequence"/>
</dbReference>
<organism evidence="4 5">
    <name type="scientific">Bifidobacterium bifidum</name>
    <dbReference type="NCBI Taxonomy" id="1681"/>
    <lineage>
        <taxon>Bacteria</taxon>
        <taxon>Bacillati</taxon>
        <taxon>Actinomycetota</taxon>
        <taxon>Actinomycetes</taxon>
        <taxon>Bifidobacteriales</taxon>
        <taxon>Bifidobacteriaceae</taxon>
        <taxon>Bifidobacterium</taxon>
    </lineage>
</organism>
<feature type="compositionally biased region" description="Basic and acidic residues" evidence="2">
    <location>
        <begin position="702"/>
        <end position="724"/>
    </location>
</feature>
<feature type="region of interest" description="Disordered" evidence="2">
    <location>
        <begin position="1"/>
        <end position="470"/>
    </location>
</feature>
<feature type="coiled-coil region" evidence="1">
    <location>
        <begin position="607"/>
        <end position="634"/>
    </location>
</feature>
<feature type="compositionally biased region" description="Pro residues" evidence="2">
    <location>
        <begin position="769"/>
        <end position="781"/>
    </location>
</feature>
<evidence type="ECO:0000313" key="5">
    <source>
        <dbReference type="Proteomes" id="UP000283727"/>
    </source>
</evidence>
<name>A0A415C3G0_BIFBI</name>
<keyword evidence="3" id="KW-0812">Transmembrane</keyword>
<gene>
    <name evidence="4" type="ORF">DW137_09335</name>
</gene>
<feature type="compositionally biased region" description="Basic and acidic residues" evidence="2">
    <location>
        <begin position="407"/>
        <end position="416"/>
    </location>
</feature>
<feature type="region of interest" description="Disordered" evidence="2">
    <location>
        <begin position="702"/>
        <end position="787"/>
    </location>
</feature>
<feature type="compositionally biased region" description="Acidic residues" evidence="2">
    <location>
        <begin position="321"/>
        <end position="337"/>
    </location>
</feature>
<keyword evidence="3" id="KW-1133">Transmembrane helix</keyword>
<feature type="compositionally biased region" description="Acidic residues" evidence="2">
    <location>
        <begin position="153"/>
        <end position="166"/>
    </location>
</feature>
<dbReference type="RefSeq" id="WP_117658409.1">
    <property type="nucleotide sequence ID" value="NZ_JAQECX010000005.1"/>
</dbReference>
<keyword evidence="1" id="KW-0175">Coiled coil</keyword>
<proteinExistence type="predicted"/>
<feature type="compositionally biased region" description="Basic and acidic residues" evidence="2">
    <location>
        <begin position="113"/>
        <end position="152"/>
    </location>
</feature>
<reference evidence="4 5" key="1">
    <citation type="submission" date="2018-08" db="EMBL/GenBank/DDBJ databases">
        <title>A genome reference for cultivated species of the human gut microbiota.</title>
        <authorList>
            <person name="Zou Y."/>
            <person name="Xue W."/>
            <person name="Luo G."/>
        </authorList>
    </citation>
    <scope>NUCLEOTIDE SEQUENCE [LARGE SCALE GENOMIC DNA]</scope>
    <source>
        <strain evidence="4 5">AM12-10</strain>
    </source>
</reference>
<feature type="compositionally biased region" description="Basic and acidic residues" evidence="2">
    <location>
        <begin position="209"/>
        <end position="223"/>
    </location>
</feature>
<evidence type="ECO:0000256" key="3">
    <source>
        <dbReference type="SAM" id="Phobius"/>
    </source>
</evidence>
<sequence length="787" mass="85469">MADDWLTGSNELDDSLLMPDTGETEDRRNGDTWERHAGGTSSRDDGETVRREGGMSSRHHTGGTAQQHDGSPVTRGHRKPASRRDVSTAERDTGITVKRPADAPAQHDAVPPEQRDAVSSERRDTVEPAERHAGYTADSGHDATSDAGRGEYPEIDLDDPWGDLDEPEARHDAPDAATSNGVQAERANVEPLGRDHGIAAEKGTGIPARQDDGEMASRDDGMTAREPSYRNQSPDSRDDMWGDWDDPIAPPAEPQDPTRNHDAGLSGTRQNGMTAQRHDVTTQERGDVAPSGGSDGATYEPREAAQPDGDLPAGTSAHDDPDPDDMWDVWEGADEDQNPQSGDGGGTSERRGGSLTQRENGVTARWRDGETAYRDDGMQSDGFDGGQAGQVAVDPMRYQNGLPAQKDNGKTARQKDGATSTWLNGTTARRQNVMTAEQPQEGAQDDGFWRDWDDDGTGMPEQRDGMPAYKQNVTPGEQYGGMPADRQNVPLAYRPDVGTAPRDATKKGKGMAVLIAIIATALTVVLACGGYAIYLTVQGKQEEARQQEITQQAKNELTQLQGRWERMQGESSALITQIEDMGLNDDPPVKKLMENLQTVTKQRPMTSTALRKALREADTAYKNLNDEYGTLMDKKAEETGKTLQSLIQQGEGLKDAPDSTGKQDMEKLMGEWKGVQVTKDNLKDAGDAGEQLRQLVAKVAKEKADKRAKDDAEKKAKEQAEAQKKAQQQQQQRSQSSNGSGYSYTPRRQYTTPKTTPTPTPKRQTTTPAPTPTPTPTPPPGNSGTNL</sequence>